<evidence type="ECO:0000313" key="3">
    <source>
        <dbReference type="EMBL" id="GAA3715530.1"/>
    </source>
</evidence>
<dbReference type="Gene3D" id="3.10.180.10">
    <property type="entry name" value="2,3-Dihydroxybiphenyl 1,2-Dioxygenase, domain 1"/>
    <property type="match status" value="1"/>
</dbReference>
<organism evidence="3 4">
    <name type="scientific">Microlunatus aurantiacus</name>
    <dbReference type="NCBI Taxonomy" id="446786"/>
    <lineage>
        <taxon>Bacteria</taxon>
        <taxon>Bacillati</taxon>
        <taxon>Actinomycetota</taxon>
        <taxon>Actinomycetes</taxon>
        <taxon>Propionibacteriales</taxon>
        <taxon>Propionibacteriaceae</taxon>
        <taxon>Microlunatus</taxon>
    </lineage>
</organism>
<reference evidence="4" key="1">
    <citation type="journal article" date="2019" name="Int. J. Syst. Evol. Microbiol.">
        <title>The Global Catalogue of Microorganisms (GCM) 10K type strain sequencing project: providing services to taxonomists for standard genome sequencing and annotation.</title>
        <authorList>
            <consortium name="The Broad Institute Genomics Platform"/>
            <consortium name="The Broad Institute Genome Sequencing Center for Infectious Disease"/>
            <person name="Wu L."/>
            <person name="Ma J."/>
        </authorList>
    </citation>
    <scope>NUCLEOTIDE SEQUENCE [LARGE SCALE GENOMIC DNA]</scope>
    <source>
        <strain evidence="4">JCM 16548</strain>
    </source>
</reference>
<dbReference type="RefSeq" id="WP_344814108.1">
    <property type="nucleotide sequence ID" value="NZ_BAAAYX010000020.1"/>
</dbReference>
<dbReference type="SUPFAM" id="SSF54593">
    <property type="entry name" value="Glyoxalase/Bleomycin resistance protein/Dihydroxybiphenyl dioxygenase"/>
    <property type="match status" value="1"/>
</dbReference>
<sequence length="122" mass="12761">MSDDPDQPVHHTIDYIEIGVDDVAAAKAFYASAFGWEFSDYGPGYAGIRRPDRPGEQGGLSGTGSRPPGGPLVLLWSADLDSTAAAVVGAGGRIAQEPYAFPGGRRFHFLDPAGNELGVWGA</sequence>
<gene>
    <name evidence="3" type="ORF">GCM10022204_38790</name>
</gene>
<comment type="caution">
    <text evidence="3">The sequence shown here is derived from an EMBL/GenBank/DDBJ whole genome shotgun (WGS) entry which is preliminary data.</text>
</comment>
<dbReference type="InterPro" id="IPR052164">
    <property type="entry name" value="Anthracycline_SecMetBiosynth"/>
</dbReference>
<dbReference type="EMBL" id="BAAAYX010000020">
    <property type="protein sequence ID" value="GAA3715530.1"/>
    <property type="molecule type" value="Genomic_DNA"/>
</dbReference>
<keyword evidence="4" id="KW-1185">Reference proteome</keyword>
<evidence type="ECO:0000313" key="4">
    <source>
        <dbReference type="Proteomes" id="UP001500051"/>
    </source>
</evidence>
<dbReference type="Proteomes" id="UP001500051">
    <property type="component" value="Unassembled WGS sequence"/>
</dbReference>
<evidence type="ECO:0000256" key="1">
    <source>
        <dbReference type="SAM" id="MobiDB-lite"/>
    </source>
</evidence>
<dbReference type="InterPro" id="IPR004360">
    <property type="entry name" value="Glyas_Fos-R_dOase_dom"/>
</dbReference>
<name>A0ABP7E9W2_9ACTN</name>
<evidence type="ECO:0000259" key="2">
    <source>
        <dbReference type="PROSITE" id="PS51819"/>
    </source>
</evidence>
<accession>A0ABP7E9W2</accession>
<dbReference type="Pfam" id="PF00903">
    <property type="entry name" value="Glyoxalase"/>
    <property type="match status" value="1"/>
</dbReference>
<dbReference type="InterPro" id="IPR029068">
    <property type="entry name" value="Glyas_Bleomycin-R_OHBP_Dase"/>
</dbReference>
<proteinExistence type="predicted"/>
<dbReference type="InterPro" id="IPR037523">
    <property type="entry name" value="VOC_core"/>
</dbReference>
<feature type="region of interest" description="Disordered" evidence="1">
    <location>
        <begin position="46"/>
        <end position="68"/>
    </location>
</feature>
<protein>
    <submittedName>
        <fullName evidence="3">VOC family protein</fullName>
    </submittedName>
</protein>
<dbReference type="PANTHER" id="PTHR33993:SF1">
    <property type="entry name" value="GLYOXALASE FAMILY PROTEIN"/>
    <property type="match status" value="1"/>
</dbReference>
<dbReference type="PROSITE" id="PS51819">
    <property type="entry name" value="VOC"/>
    <property type="match status" value="1"/>
</dbReference>
<dbReference type="PANTHER" id="PTHR33993">
    <property type="entry name" value="GLYOXALASE-RELATED"/>
    <property type="match status" value="1"/>
</dbReference>
<feature type="domain" description="VOC" evidence="2">
    <location>
        <begin position="12"/>
        <end position="122"/>
    </location>
</feature>